<reference evidence="1" key="1">
    <citation type="journal article" date="2020" name="Stud. Mycol.">
        <title>101 Dothideomycetes genomes: a test case for predicting lifestyles and emergence of pathogens.</title>
        <authorList>
            <person name="Haridas S."/>
            <person name="Albert R."/>
            <person name="Binder M."/>
            <person name="Bloem J."/>
            <person name="Labutti K."/>
            <person name="Salamov A."/>
            <person name="Andreopoulos B."/>
            <person name="Baker S."/>
            <person name="Barry K."/>
            <person name="Bills G."/>
            <person name="Bluhm B."/>
            <person name="Cannon C."/>
            <person name="Castanera R."/>
            <person name="Culley D."/>
            <person name="Daum C."/>
            <person name="Ezra D."/>
            <person name="Gonzalez J."/>
            <person name="Henrissat B."/>
            <person name="Kuo A."/>
            <person name="Liang C."/>
            <person name="Lipzen A."/>
            <person name="Lutzoni F."/>
            <person name="Magnuson J."/>
            <person name="Mondo S."/>
            <person name="Nolan M."/>
            <person name="Ohm R."/>
            <person name="Pangilinan J."/>
            <person name="Park H.-J."/>
            <person name="Ramirez L."/>
            <person name="Alfaro M."/>
            <person name="Sun H."/>
            <person name="Tritt A."/>
            <person name="Yoshinaga Y."/>
            <person name="Zwiers L.-H."/>
            <person name="Turgeon B."/>
            <person name="Goodwin S."/>
            <person name="Spatafora J."/>
            <person name="Crous P."/>
            <person name="Grigoriev I."/>
        </authorList>
    </citation>
    <scope>NUCLEOTIDE SEQUENCE</scope>
    <source>
        <strain evidence="1">CBS 113818</strain>
    </source>
</reference>
<keyword evidence="2" id="KW-1185">Reference proteome</keyword>
<evidence type="ECO:0000313" key="2">
    <source>
        <dbReference type="Proteomes" id="UP000799424"/>
    </source>
</evidence>
<evidence type="ECO:0000313" key="1">
    <source>
        <dbReference type="EMBL" id="KAF2825616.1"/>
    </source>
</evidence>
<gene>
    <name evidence="1" type="ORF">CC86DRAFT_382644</name>
</gene>
<dbReference type="AlphaFoldDB" id="A0A6A6ZXP0"/>
<protein>
    <submittedName>
        <fullName evidence="1">Uncharacterized protein</fullName>
    </submittedName>
</protein>
<accession>A0A6A6ZXP0</accession>
<sequence length="195" mass="22075">MERIRHRNVLTRLELLRLVAQSCNIKLQQEDVNRLEKLRHSHKLANGGDTLNYATQAYMLQNTERVYAPLAKFIGNTLPSTSLYTAWNICDHILGRMWIAELLKPLPRRPLQPDLDPAPANPRFLDMRSNSSMDGILYSDLFASSTSFDPALARLMDQSSWRAKVDQAAASALVQSAREPSQMVGKYRIHEGSVV</sequence>
<dbReference type="EMBL" id="MU006227">
    <property type="protein sequence ID" value="KAF2825616.1"/>
    <property type="molecule type" value="Genomic_DNA"/>
</dbReference>
<proteinExistence type="predicted"/>
<dbReference type="Proteomes" id="UP000799424">
    <property type="component" value="Unassembled WGS sequence"/>
</dbReference>
<organism evidence="1 2">
    <name type="scientific">Ophiobolus disseminans</name>
    <dbReference type="NCBI Taxonomy" id="1469910"/>
    <lineage>
        <taxon>Eukaryota</taxon>
        <taxon>Fungi</taxon>
        <taxon>Dikarya</taxon>
        <taxon>Ascomycota</taxon>
        <taxon>Pezizomycotina</taxon>
        <taxon>Dothideomycetes</taxon>
        <taxon>Pleosporomycetidae</taxon>
        <taxon>Pleosporales</taxon>
        <taxon>Pleosporineae</taxon>
        <taxon>Phaeosphaeriaceae</taxon>
        <taxon>Ophiobolus</taxon>
    </lineage>
</organism>
<name>A0A6A6ZXP0_9PLEO</name>